<reference evidence="2" key="2">
    <citation type="journal article" date="2021" name="PeerJ">
        <title>Extensive microbial diversity within the chicken gut microbiome revealed by metagenomics and culture.</title>
        <authorList>
            <person name="Gilroy R."/>
            <person name="Ravi A."/>
            <person name="Getino M."/>
            <person name="Pursley I."/>
            <person name="Horton D.L."/>
            <person name="Alikhan N.F."/>
            <person name="Baker D."/>
            <person name="Gharbi K."/>
            <person name="Hall N."/>
            <person name="Watson M."/>
            <person name="Adriaenssens E.M."/>
            <person name="Foster-Nyarko E."/>
            <person name="Jarju S."/>
            <person name="Secka A."/>
            <person name="Antonio M."/>
            <person name="Oren A."/>
            <person name="Chaudhuri R.R."/>
            <person name="La Ragione R."/>
            <person name="Hildebrand F."/>
            <person name="Pallen M.J."/>
        </authorList>
    </citation>
    <scope>NUCLEOTIDE SEQUENCE</scope>
    <source>
        <strain evidence="2">ChiGjej1B1-2707</strain>
    </source>
</reference>
<dbReference type="SUPFAM" id="SSF53254">
    <property type="entry name" value="Phosphoglycerate mutase-like"/>
    <property type="match status" value="1"/>
</dbReference>
<protein>
    <submittedName>
        <fullName evidence="2">CHAD domain-containing protein</fullName>
    </submittedName>
</protein>
<dbReference type="PANTHER" id="PTHR39339">
    <property type="entry name" value="SLR1444 PROTEIN"/>
    <property type="match status" value="1"/>
</dbReference>
<dbReference type="Proteomes" id="UP000824261">
    <property type="component" value="Unassembled WGS sequence"/>
</dbReference>
<proteinExistence type="predicted"/>
<gene>
    <name evidence="2" type="ORF">IAA69_02460</name>
</gene>
<dbReference type="InterPro" id="IPR038186">
    <property type="entry name" value="CHAD_dom_sf"/>
</dbReference>
<dbReference type="Gene3D" id="3.40.50.1240">
    <property type="entry name" value="Phosphoglycerate mutase-like"/>
    <property type="match status" value="1"/>
</dbReference>
<reference evidence="2" key="1">
    <citation type="submission" date="2020-10" db="EMBL/GenBank/DDBJ databases">
        <authorList>
            <person name="Gilroy R."/>
        </authorList>
    </citation>
    <scope>NUCLEOTIDE SEQUENCE</scope>
    <source>
        <strain evidence="2">ChiGjej1B1-2707</strain>
    </source>
</reference>
<evidence type="ECO:0000259" key="1">
    <source>
        <dbReference type="PROSITE" id="PS51708"/>
    </source>
</evidence>
<dbReference type="PROSITE" id="PS51708">
    <property type="entry name" value="CHAD"/>
    <property type="match status" value="1"/>
</dbReference>
<dbReference type="SMART" id="SM00880">
    <property type="entry name" value="CHAD"/>
    <property type="match status" value="1"/>
</dbReference>
<dbReference type="PANTHER" id="PTHR39339:SF1">
    <property type="entry name" value="CHAD DOMAIN-CONTAINING PROTEIN"/>
    <property type="match status" value="1"/>
</dbReference>
<feature type="domain" description="CHAD" evidence="1">
    <location>
        <begin position="286"/>
        <end position="559"/>
    </location>
</feature>
<dbReference type="AlphaFoldDB" id="A0A9D0ZZK6"/>
<evidence type="ECO:0000313" key="2">
    <source>
        <dbReference type="EMBL" id="HIR01116.1"/>
    </source>
</evidence>
<dbReference type="InterPro" id="IPR007899">
    <property type="entry name" value="CHAD_dom"/>
</dbReference>
<evidence type="ECO:0000313" key="3">
    <source>
        <dbReference type="Proteomes" id="UP000824261"/>
    </source>
</evidence>
<dbReference type="InterPro" id="IPR029033">
    <property type="entry name" value="His_PPase_superfam"/>
</dbReference>
<dbReference type="EMBL" id="DVGB01000030">
    <property type="protein sequence ID" value="HIR01116.1"/>
    <property type="molecule type" value="Genomic_DNA"/>
</dbReference>
<accession>A0A9D0ZZK6</accession>
<dbReference type="CDD" id="cd07067">
    <property type="entry name" value="HP_PGM_like"/>
    <property type="match status" value="1"/>
</dbReference>
<dbReference type="Pfam" id="PF05235">
    <property type="entry name" value="CHAD"/>
    <property type="match status" value="1"/>
</dbReference>
<sequence length="559" mass="60219">MTARTLILVRHGKAQSRNLGIPDEERTLTKAGVQALRAWLPQSAKLAKALFAEAKEEMAEKTSLVAKTDVADGGEDCDRAAQGAAPSPIEVWASPTARTRQTAREVVRAYSCDIPVVEHESLLRQDFAAFCGELAATTTPCVIAVGHNPFMEDVLACLCGARLDCATGAVAAVRLPLRPEEWFVGEADSADSHLTAEAQGYFDIPPMAGVDCLAKNGAEAASAAHEGVASAAELTTDAPAVSSVRANSAPGVSSMPGVASPFCSPGGASCNGARLLWFVQGPQSQRWKARAAIEDKVQAGCDAVEARLEAFLASPDDVETLHKLRVSIRTLRSLLAFASPFLRRKAHKALQRNLRDVVVQTSRLREYDVLLKQAADLTVPAEELCAAVRLARESERDQVVRALSSKETARALAFVRKGVERMPWTDRVKREGVVLEQARQRFDEMACTVDEGFETVDFADADAVHTLRKQAKRVRYAAENFPEILGADVAEEARRMVGVQDRLGAVCDARVNVGIVCEFPTEGLSPEARRALGALLEQNMAFEEAFLRDVARSSSAAGE</sequence>
<comment type="caution">
    <text evidence="2">The sequence shown here is derived from an EMBL/GenBank/DDBJ whole genome shotgun (WGS) entry which is preliminary data.</text>
</comment>
<name>A0A9D0ZZK6_9ACTN</name>
<dbReference type="InterPro" id="IPR013078">
    <property type="entry name" value="His_Pase_superF_clade-1"/>
</dbReference>
<dbReference type="Gene3D" id="1.40.20.10">
    <property type="entry name" value="CHAD domain"/>
    <property type="match status" value="1"/>
</dbReference>
<organism evidence="2 3">
    <name type="scientific">Candidatus Aveggerthella stercoripullorum</name>
    <dbReference type="NCBI Taxonomy" id="2840688"/>
    <lineage>
        <taxon>Bacteria</taxon>
        <taxon>Bacillati</taxon>
        <taxon>Actinomycetota</taxon>
        <taxon>Coriobacteriia</taxon>
        <taxon>Eggerthellales</taxon>
        <taxon>Eggerthellaceae</taxon>
        <taxon>Eggerthellaceae incertae sedis</taxon>
        <taxon>Candidatus Aveggerthella</taxon>
    </lineage>
</organism>